<reference evidence="4" key="1">
    <citation type="journal article" date="2019" name="Int. J. Syst. Evol. Microbiol.">
        <title>The Global Catalogue of Microorganisms (GCM) 10K type strain sequencing project: providing services to taxonomists for standard genome sequencing and annotation.</title>
        <authorList>
            <consortium name="The Broad Institute Genomics Platform"/>
            <consortium name="The Broad Institute Genome Sequencing Center for Infectious Disease"/>
            <person name="Wu L."/>
            <person name="Ma J."/>
        </authorList>
    </citation>
    <scope>NUCLEOTIDE SEQUENCE [LARGE SCALE GENOMIC DNA]</scope>
    <source>
        <strain evidence="4">JCM 32226</strain>
    </source>
</reference>
<keyword evidence="4" id="KW-1185">Reference proteome</keyword>
<gene>
    <name evidence="3" type="ORF">GCM10023095_28520</name>
</gene>
<comment type="similarity">
    <text evidence="2">Belongs to the UPF0437 family.</text>
</comment>
<organism evidence="3 4">
    <name type="scientific">Pseudaeromonas paramecii</name>
    <dbReference type="NCBI Taxonomy" id="2138166"/>
    <lineage>
        <taxon>Bacteria</taxon>
        <taxon>Pseudomonadati</taxon>
        <taxon>Pseudomonadota</taxon>
        <taxon>Gammaproteobacteria</taxon>
        <taxon>Aeromonadales</taxon>
        <taxon>Aeromonadaceae</taxon>
        <taxon>Pseudaeromonas</taxon>
    </lineage>
</organism>
<dbReference type="PIRSF" id="PIRSF037676">
    <property type="entry name" value="DUF683"/>
    <property type="match status" value="1"/>
</dbReference>
<evidence type="ECO:0000313" key="4">
    <source>
        <dbReference type="Proteomes" id="UP001501321"/>
    </source>
</evidence>
<dbReference type="EMBL" id="BAABFC010000022">
    <property type="protein sequence ID" value="GAA4502948.1"/>
    <property type="molecule type" value="Genomic_DNA"/>
</dbReference>
<dbReference type="Proteomes" id="UP001501321">
    <property type="component" value="Unassembled WGS sequence"/>
</dbReference>
<evidence type="ECO:0000256" key="2">
    <source>
        <dbReference type="ARBA" id="ARBA00044954"/>
    </source>
</evidence>
<evidence type="ECO:0000256" key="1">
    <source>
        <dbReference type="ARBA" id="ARBA00023231"/>
    </source>
</evidence>
<dbReference type="Gene3D" id="1.10.287.660">
    <property type="entry name" value="Helix hairpin bin"/>
    <property type="match status" value="1"/>
</dbReference>
<protein>
    <recommendedName>
        <fullName evidence="5">Rop family plasmid primer RNA-binding protein</fullName>
    </recommendedName>
</protein>
<dbReference type="RefSeq" id="WP_345014325.1">
    <property type="nucleotide sequence ID" value="NZ_BAABFC010000022.1"/>
</dbReference>
<name>A0ABP8QI67_9GAMM</name>
<dbReference type="InterPro" id="IPR029012">
    <property type="entry name" value="Helix_hairpin_bin_sf"/>
</dbReference>
<accession>A0ABP8QI67</accession>
<evidence type="ECO:0008006" key="5">
    <source>
        <dbReference type="Google" id="ProtNLM"/>
    </source>
</evidence>
<comment type="caution">
    <text evidence="3">The sequence shown here is derived from an EMBL/GenBank/DDBJ whole genome shotgun (WGS) entry which is preliminary data.</text>
</comment>
<keyword evidence="1" id="KW-0535">Nitrogen fixation</keyword>
<proteinExistence type="inferred from homology"/>
<dbReference type="Pfam" id="PF05082">
    <property type="entry name" value="Rop-like"/>
    <property type="match status" value="1"/>
</dbReference>
<sequence length="68" mass="7616">MAPEELEQLNKEVKRAKRIAAEKAGELHDLVEDGLPEAYGDLLACAQRCYDACAQWAELQARWRASQG</sequence>
<dbReference type="InterPro" id="IPR007774">
    <property type="entry name" value="Put_N_fixation"/>
</dbReference>
<evidence type="ECO:0000313" key="3">
    <source>
        <dbReference type="EMBL" id="GAA4502948.1"/>
    </source>
</evidence>